<dbReference type="AlphaFoldDB" id="A0A8J5JHY9"/>
<keyword evidence="3" id="KW-1185">Reference proteome</keyword>
<dbReference type="Proteomes" id="UP000747542">
    <property type="component" value="Unassembled WGS sequence"/>
</dbReference>
<comment type="caution">
    <text evidence="2">The sequence shown here is derived from an EMBL/GenBank/DDBJ whole genome shotgun (WGS) entry which is preliminary data.</text>
</comment>
<reference evidence="2" key="1">
    <citation type="journal article" date="2021" name="Sci. Adv.">
        <title>The American lobster genome reveals insights on longevity, neural, and immune adaptations.</title>
        <authorList>
            <person name="Polinski J.M."/>
            <person name="Zimin A.V."/>
            <person name="Clark K.F."/>
            <person name="Kohn A.B."/>
            <person name="Sadowski N."/>
            <person name="Timp W."/>
            <person name="Ptitsyn A."/>
            <person name="Khanna P."/>
            <person name="Romanova D.Y."/>
            <person name="Williams P."/>
            <person name="Greenwood S.J."/>
            <person name="Moroz L.L."/>
            <person name="Walt D.R."/>
            <person name="Bodnar A.G."/>
        </authorList>
    </citation>
    <scope>NUCLEOTIDE SEQUENCE</scope>
    <source>
        <strain evidence="2">GMGI-L3</strain>
    </source>
</reference>
<feature type="compositionally biased region" description="Low complexity" evidence="1">
    <location>
        <begin position="80"/>
        <end position="117"/>
    </location>
</feature>
<proteinExistence type="predicted"/>
<feature type="region of interest" description="Disordered" evidence="1">
    <location>
        <begin position="312"/>
        <end position="331"/>
    </location>
</feature>
<gene>
    <name evidence="2" type="ORF">Hamer_G012096</name>
</gene>
<dbReference type="EMBL" id="JAHLQT010040257">
    <property type="protein sequence ID" value="KAG7155950.1"/>
    <property type="molecule type" value="Genomic_DNA"/>
</dbReference>
<evidence type="ECO:0000313" key="3">
    <source>
        <dbReference type="Proteomes" id="UP000747542"/>
    </source>
</evidence>
<evidence type="ECO:0000313" key="2">
    <source>
        <dbReference type="EMBL" id="KAG7155950.1"/>
    </source>
</evidence>
<feature type="compositionally biased region" description="Basic and acidic residues" evidence="1">
    <location>
        <begin position="136"/>
        <end position="151"/>
    </location>
</feature>
<feature type="region of interest" description="Disordered" evidence="1">
    <location>
        <begin position="75"/>
        <end position="192"/>
    </location>
</feature>
<feature type="compositionally biased region" description="Polar residues" evidence="1">
    <location>
        <begin position="183"/>
        <end position="192"/>
    </location>
</feature>
<protein>
    <submittedName>
        <fullName evidence="2">Uncharacterized protein</fullName>
    </submittedName>
</protein>
<evidence type="ECO:0000256" key="1">
    <source>
        <dbReference type="SAM" id="MobiDB-lite"/>
    </source>
</evidence>
<accession>A0A8J5JHY9</accession>
<sequence>MEEQLIFGALQTLNEEACEDVLEEQEKRSDQPPTPTHLATIPSGESSEGGGRVVGNDEVDVMYLQSSPLVSHRVVSAPVSDAESAAPSLASSFSPYKSNNASLSRASSLRCSSTSTSPKHSAVERPQGISQNVSFRTEKSLKSFEHREASPIRRISLSNSSSPLRRDRPQSLNLGGGIRDRTASSPVSPQTDQLLNDEVPLASLPDLPEAVAGMKHVSLAEQFSSTSLEKLRRIKHKLHRALGSHDGAIRDSSDDAETSPLVLATPPYSCTTPTHTPPTLTPDVENAHPLNHCMDTSSHPITPLLRQDALETSPTSQITCKLPSVDRETPV</sequence>
<organism evidence="2 3">
    <name type="scientific">Homarus americanus</name>
    <name type="common">American lobster</name>
    <dbReference type="NCBI Taxonomy" id="6706"/>
    <lineage>
        <taxon>Eukaryota</taxon>
        <taxon>Metazoa</taxon>
        <taxon>Ecdysozoa</taxon>
        <taxon>Arthropoda</taxon>
        <taxon>Crustacea</taxon>
        <taxon>Multicrustacea</taxon>
        <taxon>Malacostraca</taxon>
        <taxon>Eumalacostraca</taxon>
        <taxon>Eucarida</taxon>
        <taxon>Decapoda</taxon>
        <taxon>Pleocyemata</taxon>
        <taxon>Astacidea</taxon>
        <taxon>Nephropoidea</taxon>
        <taxon>Nephropidae</taxon>
        <taxon>Homarus</taxon>
    </lineage>
</organism>
<name>A0A8J5JHY9_HOMAM</name>
<feature type="region of interest" description="Disordered" evidence="1">
    <location>
        <begin position="21"/>
        <end position="57"/>
    </location>
</feature>